<feature type="compositionally biased region" description="Polar residues" evidence="1">
    <location>
        <begin position="267"/>
        <end position="276"/>
    </location>
</feature>
<organism evidence="2 3">
    <name type="scientific">Allacma fusca</name>
    <dbReference type="NCBI Taxonomy" id="39272"/>
    <lineage>
        <taxon>Eukaryota</taxon>
        <taxon>Metazoa</taxon>
        <taxon>Ecdysozoa</taxon>
        <taxon>Arthropoda</taxon>
        <taxon>Hexapoda</taxon>
        <taxon>Collembola</taxon>
        <taxon>Symphypleona</taxon>
        <taxon>Sminthuridae</taxon>
        <taxon>Allacma</taxon>
    </lineage>
</organism>
<dbReference type="EMBL" id="CAJVCH010569995">
    <property type="protein sequence ID" value="CAG7833721.1"/>
    <property type="molecule type" value="Genomic_DNA"/>
</dbReference>
<reference evidence="2" key="1">
    <citation type="submission" date="2021-06" db="EMBL/GenBank/DDBJ databases">
        <authorList>
            <person name="Hodson N. C."/>
            <person name="Mongue J. A."/>
            <person name="Jaron S. K."/>
        </authorList>
    </citation>
    <scope>NUCLEOTIDE SEQUENCE</scope>
</reference>
<proteinExistence type="predicted"/>
<feature type="region of interest" description="Disordered" evidence="1">
    <location>
        <begin position="227"/>
        <end position="345"/>
    </location>
</feature>
<evidence type="ECO:0000256" key="1">
    <source>
        <dbReference type="SAM" id="MobiDB-lite"/>
    </source>
</evidence>
<feature type="compositionally biased region" description="Polar residues" evidence="1">
    <location>
        <begin position="336"/>
        <end position="345"/>
    </location>
</feature>
<sequence>MFYCAHTMAEGDEKMIETRFRYIHHKVGKDVGIQQNQVHNQVHKLELNSVHTDTVVMEKLEDSVVMLLRILNINYRRVTPVFFSEYSSVQRLEIGCSLSIYWLFRQLPFLPKLSVIRFGRQMFNDKDEDEQSQTFRQHMAVTTLEINYDHDLYTQFLNNEKSLVESKITIVLNLSKEYFPNLQYCNIQVPKSIESHLDDFSKRFPHIYHGGEKRTRYVDGPVTFVSQPLNHRRKQQARGSQSSGRSSSGSRESFNSPLYDRPDVVQPQATQQTSSFGYMKVPKVEPEAEDPEIVILESSQNHDRTNSNHSSTVEYLAAPANNTTRNETGGKRRNKSPSMLSRSAI</sequence>
<feature type="compositionally biased region" description="Low complexity" evidence="1">
    <location>
        <begin position="237"/>
        <end position="253"/>
    </location>
</feature>
<name>A0A8J2M6E4_9HEXA</name>
<accession>A0A8J2M6E4</accession>
<comment type="caution">
    <text evidence="2">The sequence shown here is derived from an EMBL/GenBank/DDBJ whole genome shotgun (WGS) entry which is preliminary data.</text>
</comment>
<dbReference type="Proteomes" id="UP000708208">
    <property type="component" value="Unassembled WGS sequence"/>
</dbReference>
<keyword evidence="3" id="KW-1185">Reference proteome</keyword>
<protein>
    <submittedName>
        <fullName evidence="2">Uncharacterized protein</fullName>
    </submittedName>
</protein>
<dbReference type="AlphaFoldDB" id="A0A8J2M6E4"/>
<gene>
    <name evidence="2" type="ORF">AFUS01_LOCUS43310</name>
</gene>
<evidence type="ECO:0000313" key="2">
    <source>
        <dbReference type="EMBL" id="CAG7833721.1"/>
    </source>
</evidence>
<evidence type="ECO:0000313" key="3">
    <source>
        <dbReference type="Proteomes" id="UP000708208"/>
    </source>
</evidence>